<name>A0A086JQC6_TOXGO</name>
<evidence type="ECO:0000313" key="3">
    <source>
        <dbReference type="EMBL" id="KFG34344.1"/>
    </source>
</evidence>
<dbReference type="Proteomes" id="UP000028828">
    <property type="component" value="Unassembled WGS sequence"/>
</dbReference>
<keyword evidence="1" id="KW-0175">Coiled coil</keyword>
<sequence>METGSVSSSPVSDEDAWEVGADAGVPMEKASGRGEKKDSEKQEQGLSEEEARKSESSCSCSCRTEVEALQSHNARLHALNTVLLTNMSSLYKTAKEEVKRRDALLAEKEEAIAQLRSELQSLESGLASRRPPHRKVT</sequence>
<feature type="compositionally biased region" description="Basic and acidic residues" evidence="2">
    <location>
        <begin position="30"/>
        <end position="55"/>
    </location>
</feature>
<evidence type="ECO:0000256" key="2">
    <source>
        <dbReference type="SAM" id="MobiDB-lite"/>
    </source>
</evidence>
<feature type="coiled-coil region" evidence="1">
    <location>
        <begin position="94"/>
        <end position="125"/>
    </location>
</feature>
<dbReference type="EMBL" id="AEYI02001683">
    <property type="protein sequence ID" value="KFG34344.1"/>
    <property type="molecule type" value="Genomic_DNA"/>
</dbReference>
<comment type="caution">
    <text evidence="3">The sequence shown here is derived from an EMBL/GenBank/DDBJ whole genome shotgun (WGS) entry which is preliminary data.</text>
</comment>
<accession>A0A086JQC6</accession>
<proteinExistence type="predicted"/>
<feature type="compositionally biased region" description="Polar residues" evidence="2">
    <location>
        <begin position="1"/>
        <end position="11"/>
    </location>
</feature>
<reference evidence="3 4" key="1">
    <citation type="submission" date="2014-03" db="EMBL/GenBank/DDBJ databases">
        <authorList>
            <person name="Sibley D."/>
            <person name="Venepally P."/>
            <person name="Karamycheva S."/>
            <person name="Hadjithomas M."/>
            <person name="Khan A."/>
            <person name="Brunk B."/>
            <person name="Roos D."/>
            <person name="Caler E."/>
            <person name="Lorenzi H."/>
        </authorList>
    </citation>
    <scope>NUCLEOTIDE SEQUENCE [LARGE SCALE GENOMIC DNA]</scope>
    <source>
        <strain evidence="4">p89</strain>
    </source>
</reference>
<evidence type="ECO:0000256" key="1">
    <source>
        <dbReference type="SAM" id="Coils"/>
    </source>
</evidence>
<dbReference type="VEuPathDB" id="ToxoDB:TGP89_243980"/>
<gene>
    <name evidence="3" type="ORF">TGP89_243980</name>
</gene>
<feature type="region of interest" description="Disordered" evidence="2">
    <location>
        <begin position="1"/>
        <end position="59"/>
    </location>
</feature>
<organism evidence="3 4">
    <name type="scientific">Toxoplasma gondii p89</name>
    <dbReference type="NCBI Taxonomy" id="943119"/>
    <lineage>
        <taxon>Eukaryota</taxon>
        <taxon>Sar</taxon>
        <taxon>Alveolata</taxon>
        <taxon>Apicomplexa</taxon>
        <taxon>Conoidasida</taxon>
        <taxon>Coccidia</taxon>
        <taxon>Eucoccidiorida</taxon>
        <taxon>Eimeriorina</taxon>
        <taxon>Sarcocystidae</taxon>
        <taxon>Toxoplasma</taxon>
    </lineage>
</organism>
<evidence type="ECO:0000313" key="4">
    <source>
        <dbReference type="Proteomes" id="UP000028828"/>
    </source>
</evidence>
<dbReference type="AlphaFoldDB" id="A0A086JQC6"/>
<protein>
    <submittedName>
        <fullName evidence="3">Uncharacterized protein</fullName>
    </submittedName>
</protein>
<dbReference type="OrthoDB" id="1938039at2759"/>